<dbReference type="Pfam" id="PF04564">
    <property type="entry name" value="U-box"/>
    <property type="match status" value="1"/>
</dbReference>
<dbReference type="InterPro" id="IPR052085">
    <property type="entry name" value="WD-SAM-U-box"/>
</dbReference>
<dbReference type="SUPFAM" id="SSF57850">
    <property type="entry name" value="RING/U-box"/>
    <property type="match status" value="1"/>
</dbReference>
<sequence length="651" mass="71953">MTALKPGTNSNVKQAEGLEIQLQDIVTWKDSGMPRANYDVAAKVSTGSDDGINGDGIISEGQEVDVESFWIGYRSSASSLEEEDSHHHLEAVLSSEGQEMDLDDFADNNNNNNQQNNKEKTSFYFSGLNLLTMLSSEGQEMGLESFANSFANRENRNKGGGCRGTDPKSKPTFLELPRRRSERMVETVLASEGQEVDLESFSRNSGDSNDWSANHNNNNNKRFAVLEPVVSSEGQEIDFEAFKDQTNNDSVCNNTDATTLVSSISCTGSDTFATSTGHSITGSGFGTFTYTSTAGSSGILLDETTGHEASSSVPLSITWSESKSLKKSYHAGKTGSSNSNSTKNIRNTHSTDIIGTKPTFPEALYCSETKILMKHPMVGPDGYSIDKSVICSRAANKNCRYYPNRALQDYMEQDCVEQKFRRKGSGGLVISERQRSISKAYRSFPDVFYCPISLQLIRYPKIDPDGITYEADAIEQWVKANGDSPVTGRALTLDELYANNALKQLMLEEIMPDDCSQVHPSIRQWKQQRQQQQRRHPTVTFDVESTKKHQASTIDTNHIDGIAARRSARHAARKRRSSSSRRQAACTISTKIDLSFCNVATRMELCAKPEDVAPPQFGSPDASSTRRKPNRSSRSFSSSIFPIFRPLLSLM</sequence>
<evidence type="ECO:0000313" key="4">
    <source>
        <dbReference type="Proteomes" id="UP001153069"/>
    </source>
</evidence>
<dbReference type="PANTHER" id="PTHR46573:SF1">
    <property type="entry name" value="WD REPEAT, SAM AND U-BOX DOMAIN-CONTAINING PROTEIN 1"/>
    <property type="match status" value="1"/>
</dbReference>
<organism evidence="3 4">
    <name type="scientific">Seminavis robusta</name>
    <dbReference type="NCBI Taxonomy" id="568900"/>
    <lineage>
        <taxon>Eukaryota</taxon>
        <taxon>Sar</taxon>
        <taxon>Stramenopiles</taxon>
        <taxon>Ochrophyta</taxon>
        <taxon>Bacillariophyta</taxon>
        <taxon>Bacillariophyceae</taxon>
        <taxon>Bacillariophycidae</taxon>
        <taxon>Naviculales</taxon>
        <taxon>Naviculaceae</taxon>
        <taxon>Seminavis</taxon>
    </lineage>
</organism>
<dbReference type="PROSITE" id="PS51698">
    <property type="entry name" value="U_BOX"/>
    <property type="match status" value="1"/>
</dbReference>
<evidence type="ECO:0000256" key="1">
    <source>
        <dbReference type="SAM" id="MobiDB-lite"/>
    </source>
</evidence>
<dbReference type="CDD" id="cd16655">
    <property type="entry name" value="RING-Ubox_WDSUB1-like"/>
    <property type="match status" value="1"/>
</dbReference>
<feature type="region of interest" description="Disordered" evidence="1">
    <location>
        <begin position="528"/>
        <end position="550"/>
    </location>
</feature>
<dbReference type="PANTHER" id="PTHR46573">
    <property type="entry name" value="WD REPEAT, SAM AND U-BOX DOMAIN-CONTAINING PROTEIN 1"/>
    <property type="match status" value="1"/>
</dbReference>
<name>A0A9N8EAL4_9STRA</name>
<dbReference type="EMBL" id="CAICTM010000679">
    <property type="protein sequence ID" value="CAB9514879.1"/>
    <property type="molecule type" value="Genomic_DNA"/>
</dbReference>
<reference evidence="3" key="1">
    <citation type="submission" date="2020-06" db="EMBL/GenBank/DDBJ databases">
        <authorList>
            <consortium name="Plant Systems Biology data submission"/>
        </authorList>
    </citation>
    <scope>NUCLEOTIDE SEQUENCE</scope>
    <source>
        <strain evidence="3">D6</strain>
    </source>
</reference>
<dbReference type="GO" id="GO:0004842">
    <property type="term" value="F:ubiquitin-protein transferase activity"/>
    <property type="evidence" value="ECO:0007669"/>
    <property type="project" value="InterPro"/>
</dbReference>
<dbReference type="SMART" id="SM00504">
    <property type="entry name" value="Ubox"/>
    <property type="match status" value="1"/>
</dbReference>
<keyword evidence="4" id="KW-1185">Reference proteome</keyword>
<gene>
    <name evidence="3" type="ORF">SEMRO_680_G186290.1</name>
</gene>
<dbReference type="OrthoDB" id="10064100at2759"/>
<feature type="domain" description="U-box" evidence="2">
    <location>
        <begin position="443"/>
        <end position="516"/>
    </location>
</feature>
<accession>A0A9N8EAL4</accession>
<comment type="caution">
    <text evidence="3">The sequence shown here is derived from an EMBL/GenBank/DDBJ whole genome shotgun (WGS) entry which is preliminary data.</text>
</comment>
<dbReference type="InterPro" id="IPR003613">
    <property type="entry name" value="Ubox_domain"/>
</dbReference>
<feature type="region of interest" description="Disordered" evidence="1">
    <location>
        <begin position="329"/>
        <end position="352"/>
    </location>
</feature>
<protein>
    <submittedName>
        <fullName evidence="3">Protein ligase LubX</fullName>
    </submittedName>
</protein>
<evidence type="ECO:0000259" key="2">
    <source>
        <dbReference type="PROSITE" id="PS51698"/>
    </source>
</evidence>
<keyword evidence="3" id="KW-0436">Ligase</keyword>
<dbReference type="GO" id="GO:0016567">
    <property type="term" value="P:protein ubiquitination"/>
    <property type="evidence" value="ECO:0007669"/>
    <property type="project" value="InterPro"/>
</dbReference>
<proteinExistence type="predicted"/>
<dbReference type="Gene3D" id="3.30.40.10">
    <property type="entry name" value="Zinc/RING finger domain, C3HC4 (zinc finger)"/>
    <property type="match status" value="1"/>
</dbReference>
<dbReference type="GO" id="GO:0016874">
    <property type="term" value="F:ligase activity"/>
    <property type="evidence" value="ECO:0007669"/>
    <property type="project" value="UniProtKB-KW"/>
</dbReference>
<dbReference type="AlphaFoldDB" id="A0A9N8EAL4"/>
<dbReference type="Proteomes" id="UP001153069">
    <property type="component" value="Unassembled WGS sequence"/>
</dbReference>
<dbReference type="InterPro" id="IPR013083">
    <property type="entry name" value="Znf_RING/FYVE/PHD"/>
</dbReference>
<feature type="compositionally biased region" description="Low complexity" evidence="1">
    <location>
        <begin position="332"/>
        <end position="344"/>
    </location>
</feature>
<evidence type="ECO:0000313" key="3">
    <source>
        <dbReference type="EMBL" id="CAB9514879.1"/>
    </source>
</evidence>
<feature type="region of interest" description="Disordered" evidence="1">
    <location>
        <begin position="610"/>
        <end position="636"/>
    </location>
</feature>